<dbReference type="AlphaFoldDB" id="A0A645ERQ6"/>
<organism evidence="1">
    <name type="scientific">bioreactor metagenome</name>
    <dbReference type="NCBI Taxonomy" id="1076179"/>
    <lineage>
        <taxon>unclassified sequences</taxon>
        <taxon>metagenomes</taxon>
        <taxon>ecological metagenomes</taxon>
    </lineage>
</organism>
<comment type="caution">
    <text evidence="1">The sequence shown here is derived from an EMBL/GenBank/DDBJ whole genome shotgun (WGS) entry which is preliminary data.</text>
</comment>
<protein>
    <submittedName>
        <fullName evidence="1">Uncharacterized protein</fullName>
    </submittedName>
</protein>
<dbReference type="EMBL" id="VSSQ01049141">
    <property type="protein sequence ID" value="MPN03213.1"/>
    <property type="molecule type" value="Genomic_DNA"/>
</dbReference>
<proteinExistence type="predicted"/>
<name>A0A645ERQ6_9ZZZZ</name>
<evidence type="ECO:0000313" key="1">
    <source>
        <dbReference type="EMBL" id="MPN03213.1"/>
    </source>
</evidence>
<gene>
    <name evidence="1" type="ORF">SDC9_150439</name>
</gene>
<sequence length="86" mass="10146">MEKFFKAIEEKIRKSGYPGEVSGEEIYAEISDEAEDQEEGSYLFMKKQDDDIMFEYRVDILEDNINLATLTIHTSERDYFIDFDAE</sequence>
<reference evidence="1" key="1">
    <citation type="submission" date="2019-08" db="EMBL/GenBank/DDBJ databases">
        <authorList>
            <person name="Kucharzyk K."/>
            <person name="Murdoch R.W."/>
            <person name="Higgins S."/>
            <person name="Loffler F."/>
        </authorList>
    </citation>
    <scope>NUCLEOTIDE SEQUENCE</scope>
</reference>
<accession>A0A645ERQ6</accession>